<sequence>MASSLPNHLNGMNVAPTPTFQQAIIYRECNRNHAALLGHVAFDGCREFLQAGGNGTKEAFKCIACGCHRNFHRRDVIFKPILPINSFVANSVAPAKADPPLPQPAEEDTEERGRKRRKRASYTEDQRDELKAFADKLGWKPQSHDKEQVEKFCLEMGISRRVFMLWLYNNKNLANQKTETSRALVTKP</sequence>
<dbReference type="InterPro" id="IPR001356">
    <property type="entry name" value="HD"/>
</dbReference>
<dbReference type="SUPFAM" id="SSF46689">
    <property type="entry name" value="Homeodomain-like"/>
    <property type="match status" value="1"/>
</dbReference>
<organism evidence="14 15">
    <name type="scientific">Quillaja saponaria</name>
    <name type="common">Soap bark tree</name>
    <dbReference type="NCBI Taxonomy" id="32244"/>
    <lineage>
        <taxon>Eukaryota</taxon>
        <taxon>Viridiplantae</taxon>
        <taxon>Streptophyta</taxon>
        <taxon>Embryophyta</taxon>
        <taxon>Tracheophyta</taxon>
        <taxon>Spermatophyta</taxon>
        <taxon>Magnoliopsida</taxon>
        <taxon>eudicotyledons</taxon>
        <taxon>Gunneridae</taxon>
        <taxon>Pentapetalae</taxon>
        <taxon>rosids</taxon>
        <taxon>fabids</taxon>
        <taxon>Fabales</taxon>
        <taxon>Quillajaceae</taxon>
        <taxon>Quillaja</taxon>
    </lineage>
</organism>
<dbReference type="InterPro" id="IPR006455">
    <property type="entry name" value="Homeodomain_ZF_HD"/>
</dbReference>
<evidence type="ECO:0000256" key="7">
    <source>
        <dbReference type="ARBA" id="ARBA00023155"/>
    </source>
</evidence>
<evidence type="ECO:0000259" key="12">
    <source>
        <dbReference type="PROSITE" id="PS50071"/>
    </source>
</evidence>
<feature type="DNA-binding region" description="Homeobox" evidence="10">
    <location>
        <begin position="115"/>
        <end position="178"/>
    </location>
</feature>
<evidence type="ECO:0000256" key="8">
    <source>
        <dbReference type="ARBA" id="ARBA00023163"/>
    </source>
</evidence>
<dbReference type="InterPro" id="IPR009057">
    <property type="entry name" value="Homeodomain-like_sf"/>
</dbReference>
<dbReference type="Gene3D" id="1.10.10.60">
    <property type="entry name" value="Homeodomain-like"/>
    <property type="match status" value="1"/>
</dbReference>
<comment type="caution">
    <text evidence="14">The sequence shown here is derived from an EMBL/GenBank/DDBJ whole genome shotgun (WGS) entry which is preliminary data.</text>
</comment>
<evidence type="ECO:0000256" key="1">
    <source>
        <dbReference type="ARBA" id="ARBA00004123"/>
    </source>
</evidence>
<evidence type="ECO:0000256" key="2">
    <source>
        <dbReference type="ARBA" id="ARBA00022723"/>
    </source>
</evidence>
<evidence type="ECO:0000256" key="9">
    <source>
        <dbReference type="ARBA" id="ARBA00023242"/>
    </source>
</evidence>
<protein>
    <submittedName>
        <fullName evidence="14">Zinc-finger homeodomain protein</fullName>
    </submittedName>
</protein>
<keyword evidence="6 10" id="KW-0238">DNA-binding</keyword>
<evidence type="ECO:0000256" key="6">
    <source>
        <dbReference type="ARBA" id="ARBA00023125"/>
    </source>
</evidence>
<proteinExistence type="predicted"/>
<dbReference type="GO" id="GO:0050793">
    <property type="term" value="P:regulation of developmental process"/>
    <property type="evidence" value="ECO:0007669"/>
    <property type="project" value="TreeGrafter"/>
</dbReference>
<dbReference type="AlphaFoldDB" id="A0AAD7PTU1"/>
<dbReference type="Pfam" id="PF04770">
    <property type="entry name" value="ZF-HD_dimer"/>
    <property type="match status" value="1"/>
</dbReference>
<keyword evidence="8" id="KW-0804">Transcription</keyword>
<keyword evidence="2" id="KW-0479">Metal-binding</keyword>
<dbReference type="NCBIfam" id="TIGR01565">
    <property type="entry name" value="homeo_ZF_HD"/>
    <property type="match status" value="1"/>
</dbReference>
<evidence type="ECO:0000256" key="5">
    <source>
        <dbReference type="ARBA" id="ARBA00023015"/>
    </source>
</evidence>
<gene>
    <name evidence="14" type="ORF">O6P43_012185</name>
</gene>
<keyword evidence="7 10" id="KW-0371">Homeobox</keyword>
<evidence type="ECO:0000256" key="11">
    <source>
        <dbReference type="SAM" id="MobiDB-lite"/>
    </source>
</evidence>
<dbReference type="PROSITE" id="PS50071">
    <property type="entry name" value="HOMEOBOX_2"/>
    <property type="match status" value="1"/>
</dbReference>
<feature type="region of interest" description="Disordered" evidence="11">
    <location>
        <begin position="94"/>
        <end position="126"/>
    </location>
</feature>
<dbReference type="GO" id="GO:0005634">
    <property type="term" value="C:nucleus"/>
    <property type="evidence" value="ECO:0007669"/>
    <property type="project" value="UniProtKB-SubCell"/>
</dbReference>
<evidence type="ECO:0000259" key="13">
    <source>
        <dbReference type="PROSITE" id="PS51523"/>
    </source>
</evidence>
<dbReference type="GO" id="GO:0008270">
    <property type="term" value="F:zinc ion binding"/>
    <property type="evidence" value="ECO:0007669"/>
    <property type="project" value="UniProtKB-KW"/>
</dbReference>
<feature type="domain" description="ZF-HD dimerization-type" evidence="13">
    <location>
        <begin position="26"/>
        <end position="75"/>
    </location>
</feature>
<accession>A0AAD7PTU1</accession>
<comment type="subcellular location">
    <subcellularLocation>
        <location evidence="1 10">Nucleus</location>
    </subcellularLocation>
</comment>
<keyword evidence="15" id="KW-1185">Reference proteome</keyword>
<dbReference type="PANTHER" id="PTHR31948">
    <property type="entry name" value="ZINC-FINGER HOMEODOMAIN PROTEIN 2"/>
    <property type="match status" value="1"/>
</dbReference>
<name>A0AAD7PTU1_QUISA</name>
<dbReference type="PANTHER" id="PTHR31948:SF169">
    <property type="entry name" value="MINI ZINC FINGER PROTEIN 2"/>
    <property type="match status" value="1"/>
</dbReference>
<evidence type="ECO:0000256" key="4">
    <source>
        <dbReference type="ARBA" id="ARBA00022833"/>
    </source>
</evidence>
<dbReference type="EMBL" id="JARAOO010000005">
    <property type="protein sequence ID" value="KAJ7968021.1"/>
    <property type="molecule type" value="Genomic_DNA"/>
</dbReference>
<dbReference type="KEGG" id="qsa:O6P43_012185"/>
<dbReference type="Proteomes" id="UP001163823">
    <property type="component" value="Chromosome 5"/>
</dbReference>
<keyword evidence="4" id="KW-0862">Zinc</keyword>
<dbReference type="GO" id="GO:0003700">
    <property type="term" value="F:DNA-binding transcription factor activity"/>
    <property type="evidence" value="ECO:0007669"/>
    <property type="project" value="TreeGrafter"/>
</dbReference>
<dbReference type="InterPro" id="IPR006456">
    <property type="entry name" value="ZF_HD_homeobox_Cys/His_dimer"/>
</dbReference>
<keyword evidence="3 14" id="KW-0863">Zinc-finger</keyword>
<dbReference type="PROSITE" id="PS51523">
    <property type="entry name" value="ZF_HD_DIMER"/>
    <property type="match status" value="1"/>
</dbReference>
<evidence type="ECO:0000313" key="15">
    <source>
        <dbReference type="Proteomes" id="UP001163823"/>
    </source>
</evidence>
<dbReference type="NCBIfam" id="TIGR01566">
    <property type="entry name" value="ZF_HD_prot_N"/>
    <property type="match status" value="1"/>
</dbReference>
<evidence type="ECO:0000256" key="3">
    <source>
        <dbReference type="ARBA" id="ARBA00022771"/>
    </source>
</evidence>
<keyword evidence="5" id="KW-0805">Transcription regulation</keyword>
<feature type="domain" description="Homeobox" evidence="12">
    <location>
        <begin position="113"/>
        <end position="177"/>
    </location>
</feature>
<evidence type="ECO:0000313" key="14">
    <source>
        <dbReference type="EMBL" id="KAJ7968021.1"/>
    </source>
</evidence>
<reference evidence="14" key="1">
    <citation type="journal article" date="2023" name="Science">
        <title>Elucidation of the pathway for biosynthesis of saponin adjuvants from the soapbark tree.</title>
        <authorList>
            <person name="Reed J."/>
            <person name="Orme A."/>
            <person name="El-Demerdash A."/>
            <person name="Owen C."/>
            <person name="Martin L.B.B."/>
            <person name="Misra R.C."/>
            <person name="Kikuchi S."/>
            <person name="Rejzek M."/>
            <person name="Martin A.C."/>
            <person name="Harkess A."/>
            <person name="Leebens-Mack J."/>
            <person name="Louveau T."/>
            <person name="Stephenson M.J."/>
            <person name="Osbourn A."/>
        </authorList>
    </citation>
    <scope>NUCLEOTIDE SEQUENCE</scope>
    <source>
        <strain evidence="14">S10</strain>
    </source>
</reference>
<dbReference type="GO" id="GO:0000976">
    <property type="term" value="F:transcription cis-regulatory region binding"/>
    <property type="evidence" value="ECO:0007669"/>
    <property type="project" value="TreeGrafter"/>
</dbReference>
<evidence type="ECO:0000256" key="10">
    <source>
        <dbReference type="PROSITE-ProRule" id="PRU00108"/>
    </source>
</evidence>
<keyword evidence="9 10" id="KW-0539">Nucleus</keyword>